<reference evidence="2 3" key="1">
    <citation type="submission" date="2019-05" db="EMBL/GenBank/DDBJ databases">
        <title>Another draft genome of Portunus trituberculatus and its Hox gene families provides insights of decapod evolution.</title>
        <authorList>
            <person name="Jeong J.-H."/>
            <person name="Song I."/>
            <person name="Kim S."/>
            <person name="Choi T."/>
            <person name="Kim D."/>
            <person name="Ryu S."/>
            <person name="Kim W."/>
        </authorList>
    </citation>
    <scope>NUCLEOTIDE SEQUENCE [LARGE SCALE GENOMIC DNA]</scope>
    <source>
        <tissue evidence="2">Muscle</tissue>
    </source>
</reference>
<evidence type="ECO:0000256" key="1">
    <source>
        <dbReference type="SAM" id="Phobius"/>
    </source>
</evidence>
<gene>
    <name evidence="2" type="ORF">E2C01_049252</name>
</gene>
<evidence type="ECO:0000313" key="3">
    <source>
        <dbReference type="Proteomes" id="UP000324222"/>
    </source>
</evidence>
<protein>
    <submittedName>
        <fullName evidence="2">Uncharacterized protein</fullName>
    </submittedName>
</protein>
<accession>A0A5B7G546</accession>
<keyword evidence="1" id="KW-0812">Transmembrane</keyword>
<keyword evidence="3" id="KW-1185">Reference proteome</keyword>
<comment type="caution">
    <text evidence="2">The sequence shown here is derived from an EMBL/GenBank/DDBJ whole genome shotgun (WGS) entry which is preliminary data.</text>
</comment>
<organism evidence="2 3">
    <name type="scientific">Portunus trituberculatus</name>
    <name type="common">Swimming crab</name>
    <name type="synonym">Neptunus trituberculatus</name>
    <dbReference type="NCBI Taxonomy" id="210409"/>
    <lineage>
        <taxon>Eukaryota</taxon>
        <taxon>Metazoa</taxon>
        <taxon>Ecdysozoa</taxon>
        <taxon>Arthropoda</taxon>
        <taxon>Crustacea</taxon>
        <taxon>Multicrustacea</taxon>
        <taxon>Malacostraca</taxon>
        <taxon>Eumalacostraca</taxon>
        <taxon>Eucarida</taxon>
        <taxon>Decapoda</taxon>
        <taxon>Pleocyemata</taxon>
        <taxon>Brachyura</taxon>
        <taxon>Eubrachyura</taxon>
        <taxon>Portunoidea</taxon>
        <taxon>Portunidae</taxon>
        <taxon>Portuninae</taxon>
        <taxon>Portunus</taxon>
    </lineage>
</organism>
<keyword evidence="1" id="KW-0472">Membrane</keyword>
<keyword evidence="1" id="KW-1133">Transmembrane helix</keyword>
<proteinExistence type="predicted"/>
<dbReference type="AlphaFoldDB" id="A0A5B7G546"/>
<sequence length="138" mass="15548">MLLMTASRVHYHHRGPPEASERRLKWQRARVWLVYGVEVSLELHSRELDQGGTLCSSTTCLSRPPPRHGDARALLALLSEKNKWRDCLVCNINTLVLVLFLRIMLLLLLLLLLLQSPAALRLSHVPGLSRHASGPSFS</sequence>
<dbReference type="Proteomes" id="UP000324222">
    <property type="component" value="Unassembled WGS sequence"/>
</dbReference>
<name>A0A5B7G546_PORTR</name>
<dbReference type="EMBL" id="VSRR010013074">
    <property type="protein sequence ID" value="MPC55320.1"/>
    <property type="molecule type" value="Genomic_DNA"/>
</dbReference>
<evidence type="ECO:0000313" key="2">
    <source>
        <dbReference type="EMBL" id="MPC55320.1"/>
    </source>
</evidence>
<feature type="transmembrane region" description="Helical" evidence="1">
    <location>
        <begin position="95"/>
        <end position="114"/>
    </location>
</feature>